<feature type="compositionally biased region" description="Polar residues" evidence="2">
    <location>
        <begin position="327"/>
        <end position="338"/>
    </location>
</feature>
<evidence type="ECO:0000256" key="2">
    <source>
        <dbReference type="SAM" id="MobiDB-lite"/>
    </source>
</evidence>
<gene>
    <name evidence="3" type="ORF">CVT26_011470</name>
</gene>
<evidence type="ECO:0000256" key="1">
    <source>
        <dbReference type="SAM" id="Coils"/>
    </source>
</evidence>
<dbReference type="EMBL" id="NHYE01005306">
    <property type="protein sequence ID" value="PPQ74875.1"/>
    <property type="molecule type" value="Genomic_DNA"/>
</dbReference>
<reference evidence="3 4" key="1">
    <citation type="journal article" date="2018" name="Evol. Lett.">
        <title>Horizontal gene cluster transfer increased hallucinogenic mushroom diversity.</title>
        <authorList>
            <person name="Reynolds H.T."/>
            <person name="Vijayakumar V."/>
            <person name="Gluck-Thaler E."/>
            <person name="Korotkin H.B."/>
            <person name="Matheny P.B."/>
            <person name="Slot J.C."/>
        </authorList>
    </citation>
    <scope>NUCLEOTIDE SEQUENCE [LARGE SCALE GENOMIC DNA]</scope>
    <source>
        <strain evidence="3 4">SRW20</strain>
    </source>
</reference>
<dbReference type="Proteomes" id="UP000284706">
    <property type="component" value="Unassembled WGS sequence"/>
</dbReference>
<feature type="region of interest" description="Disordered" evidence="2">
    <location>
        <begin position="71"/>
        <end position="136"/>
    </location>
</feature>
<organism evidence="3 4">
    <name type="scientific">Gymnopilus dilepis</name>
    <dbReference type="NCBI Taxonomy" id="231916"/>
    <lineage>
        <taxon>Eukaryota</taxon>
        <taxon>Fungi</taxon>
        <taxon>Dikarya</taxon>
        <taxon>Basidiomycota</taxon>
        <taxon>Agaricomycotina</taxon>
        <taxon>Agaricomycetes</taxon>
        <taxon>Agaricomycetidae</taxon>
        <taxon>Agaricales</taxon>
        <taxon>Agaricineae</taxon>
        <taxon>Hymenogastraceae</taxon>
        <taxon>Gymnopilus</taxon>
    </lineage>
</organism>
<feature type="compositionally biased region" description="Basic residues" evidence="2">
    <location>
        <begin position="630"/>
        <end position="640"/>
    </location>
</feature>
<evidence type="ECO:0000313" key="3">
    <source>
        <dbReference type="EMBL" id="PPQ74875.1"/>
    </source>
</evidence>
<keyword evidence="4" id="KW-1185">Reference proteome</keyword>
<dbReference type="STRING" id="231916.A0A409W8Q2"/>
<dbReference type="AlphaFoldDB" id="A0A409W8Q2"/>
<feature type="region of interest" description="Disordered" evidence="2">
    <location>
        <begin position="620"/>
        <end position="655"/>
    </location>
</feature>
<evidence type="ECO:0000313" key="4">
    <source>
        <dbReference type="Proteomes" id="UP000284706"/>
    </source>
</evidence>
<feature type="region of interest" description="Disordered" evidence="2">
    <location>
        <begin position="1"/>
        <end position="27"/>
    </location>
</feature>
<protein>
    <submittedName>
        <fullName evidence="3">Uncharacterized protein</fullName>
    </submittedName>
</protein>
<sequence>MEAFGHFLWPPVTQTAQQKKAGGTDSDTEDLMHVEQLVQPGEQQSDHRDVAQHLLSTPAITLNNVPVHDTTGNVTLPSPTSNGNSIFVFNGSGGRGGSRTPSRTPSPTIGSKRNTPRHSPERQGGQSESEGSKVRLINVPDVQQETWLVELKNHQLIRSNQLFENIQKELAQMKETAEATKGLAESAEKRAYQAEQALGKERLEAQKSLQKLQADIGENASKLMHETERRVEVTLKSIKSTQSIAHFGPVMQSPVDDMMVDHEHPRVPAPPRFPEPASTSLPKPLSFRRPKSIGKTARVPPSNTFLQSLQNQLGDSSSSSEDEEKNTSQQKPTANFSDLNGEEMLRLLLTNMGVDITNAGSLHKFGKRWAHREFREPAKKAPKAKGKQDLMNWLRQQLHSLLEIEKSRDILKFASEIYSDNTPNQRQMEHWEKTKEGDAPKVKPMKINWKNFEGPWNTHLCELFVQYCCSQGFEGGTPSDDAREFVAGYFWERLSRLRTILKKNRPKESENFEQTSARTEEQHLQALSVARRNSRRNQKHQDRLDICLENLPDNLQSISSDEQRDWKVKYNIVAALGPEGMSSDETGDSDTDTYWVRTLPWRNKRAVQVMVSIDEAKNTRNAYGNIRPGNRPRNRQRKKSARESVRKAPIGKPKNLYDTDWFEKLHGGKKRALKAKSDIDYE</sequence>
<feature type="compositionally biased region" description="Polar residues" evidence="2">
    <location>
        <begin position="301"/>
        <end position="314"/>
    </location>
</feature>
<accession>A0A409W8Q2</accession>
<dbReference type="InParanoid" id="A0A409W8Q2"/>
<dbReference type="OrthoDB" id="3224221at2759"/>
<comment type="caution">
    <text evidence="3">The sequence shown here is derived from an EMBL/GenBank/DDBJ whole genome shotgun (WGS) entry which is preliminary data.</text>
</comment>
<feature type="region of interest" description="Disordered" evidence="2">
    <location>
        <begin position="261"/>
        <end position="339"/>
    </location>
</feature>
<feature type="compositionally biased region" description="Low complexity" evidence="2">
    <location>
        <begin position="98"/>
        <end position="111"/>
    </location>
</feature>
<keyword evidence="1" id="KW-0175">Coiled coil</keyword>
<feature type="compositionally biased region" description="Polar residues" evidence="2">
    <location>
        <begin position="71"/>
        <end position="87"/>
    </location>
</feature>
<name>A0A409W8Q2_9AGAR</name>
<feature type="coiled-coil region" evidence="1">
    <location>
        <begin position="156"/>
        <end position="190"/>
    </location>
</feature>
<proteinExistence type="predicted"/>